<dbReference type="InterPro" id="IPR059226">
    <property type="entry name" value="Choice_anch_Q_dom"/>
</dbReference>
<feature type="chain" id="PRO_5046625721" evidence="3">
    <location>
        <begin position="25"/>
        <end position="2197"/>
    </location>
</feature>
<dbReference type="Gene3D" id="2.60.120.200">
    <property type="match status" value="1"/>
</dbReference>
<sequence length="2197" mass="229834">MKINFYFKLLFFIIPFLNITTVFAQAALNFNGTGYLSKGTVISTTATNFTMEAWVRWSGSGSNQAIIYNGSTGGNGYGIYLMGNSEIKVLMGGVTFVGSGVSLVPNEWTHLAIARNNNSITLYKNGISIANSTAAPYNPNGNFTIGANNAGSELFNGDIDEVRFWTTARSQEQIRLSMNVLQPSQTNLLAYYDFNNGTPNANNTTISTIPDISGNNNTLTLKNFALTGSSANFVQNVAKIYYVNAAATSLNIGTTWEDAYTNLQTAIDIAAPGDEVWVASGTYQPAYGASFIMKESVKIYGGFPATGNPKFTERNYKANVTTLRGNAGRVIRNESNGLTLAAVLDGFTITEGIVTYSSSGQDQWLEAGAGMRNVNVSPTVRNCTFTNNKAGGNGGAVYNEGGAPMFANCIFSANVCGYTTAGTRSGGAMANNNSTPNLTDCTFSSNIDRCYGGGALFNSYCGAMMLTRCTFLDNSSTSGGAVRNRASHPAFNNCLFLNNKADRFAGAFWNEDILVASPTFTNCVFANNISTGDGAGGAIYNEAAGVSTFNNCVFYGNKALSSGSGGGDGGAFYSSYGATQKFINCTFTRNSSVYHPEVIVCLSSTTEFRNTVLFGNTGGVKSEASFTKGGSVLYIYNSLIQSYPPDDRLSGWYLYAANNLDNTTDPLFVNADNPAGNDGIWGTADDGLRLQVQSPLINKGDNSMATVAIDMVGNQRQVGTVDIGAYEYQGFADPTLSSFADMTKTYGDAPFTIIAPTSNSPGAFSYTSSNTAVATINGSTITIVGAGTAIITAKQAATANYSEGNITKTLTVNKGNPVFSGFANMAKTYGDAPFTIIEPTSNSTGAFSYTSSNTAVATINASTVTIVGAGTATITATQAATANYGGGSTTITLTIARKAITITAANKTKVYDGQVFSGPYTIASYTGFVNGEDETTPGVFSGTLSYNGTAKTAVNVGTAYTIVPSGLTAANYTINYVNGELTITKTTVTGLTLKDDNVAYDGTPKTLAVTGNLPTGVTVNYDSYTAVGTYQVTATISGANYQTLILTATLKIINPVPGNNNIIYVNLNATGTGTGTTWTNAMPQLAEALKWARQQNNFTADNPLKIYVAQGTYKPLYSGADGSYTTKSNSRDNAFVMVNNVKLYGGFTGNETNLNGTANDLAGRVLPNLGGTGGTILSGDIGTVNDSSDNSYHVMVIASAAADSIVVDGFAFAGANGDKSTTYTCNGINITANTGGGLALYNTNNKVLIRNCAFTDNQSNQGAGLYTLLASPVLQNCVIQGNTAMDNGGAMSNFNASAPTCINVLMTGNKAAYGGAVFAGSSSNPKFINCTVAGNYASGDGGGINTKGNTAITTIGNSIVYGNATGGVSPNIRNEAGGMANVLYSLIESSTGIWQSSFGTDQGNNVFANPYFVQAVIPTLANTPNNTGDYSLKDISNVINKGSNNLLPVSITIDLANAVRIWQNRVDLGAYEFQGISTPTLSNFPDVTKTYGDAVFALTGPDSNSDGAISYSSSNTNVATVNGNTVNITGAGTATITATQAAMSGYNSGSITMTLTVNQRPISIQPAFAQKTYGSTYSYGTMASAVTISGQGIASGQTLSAVTITSSGTPSIAPVIATPYYTSKITNGSVVIKDAGDNDVTTNYVVTLQEGQLQVEQAVLTVTAADQAKVYDGQKFAGPYTIASYQGFVNGEHENTFGVLQGALSYGGSAQTAVNASATVYPIIPSGLTAQNYTINYVNGGLTITKRQITITAKDVTKTYATQYTFANNSSEVIITGTRNPVFASGDGISTLLLSSTGAATGADVTTYPIVIDNNSIIIKDNNGSGNEVTANYAVSLVNGEMTVNKANPSLSGFADINKIYGDAVFTLTAPTSSSSETFSYSSNDANVASINGSTVTIKGAGTATITATQAATTNYNSASINLTLSVGKANQTISFAPLTTKTTTSPDFALLATVSSNLALNFTSSNAAVAEVYQDAGVWKVHIKGEGTTDITASQTGSSNYLAAADVTQQLQVIGAPLPVTLISFMAKPEGRYAKLEWKTASEQNNRGFEIYRSGDDGFFVKIGEVSASPLSNLTSHSYAYIDKTPLNGTNYYKLVQIDNDGKPTELGIRSLTFSFSAYGFLLYPNPAEDQVNISFTAGRFNLLQVVDINGKVLQQWNINDREDSKILSLGRYPIGTYIIRLRGKGINETQKVVKK</sequence>
<evidence type="ECO:0000256" key="3">
    <source>
        <dbReference type="SAM" id="SignalP"/>
    </source>
</evidence>
<evidence type="ECO:0000256" key="2">
    <source>
        <dbReference type="ARBA" id="ARBA00023157"/>
    </source>
</evidence>
<accession>A0ABS9ZYI2</accession>
<dbReference type="SMART" id="SM00560">
    <property type="entry name" value="LamGL"/>
    <property type="match status" value="1"/>
</dbReference>
<dbReference type="InterPro" id="IPR012334">
    <property type="entry name" value="Pectin_lyas_fold"/>
</dbReference>
<gene>
    <name evidence="5" type="ORF">MMF97_11535</name>
</gene>
<dbReference type="Pfam" id="PF18962">
    <property type="entry name" value="Por_Secre_tail"/>
    <property type="match status" value="1"/>
</dbReference>
<keyword evidence="2" id="KW-1015">Disulfide bond</keyword>
<reference evidence="5" key="1">
    <citation type="submission" date="2022-03" db="EMBL/GenBank/DDBJ databases">
        <authorList>
            <person name="Woo C.Y."/>
        </authorList>
    </citation>
    <scope>NUCLEOTIDE SEQUENCE</scope>
    <source>
        <strain evidence="5">CYS-01</strain>
    </source>
</reference>
<dbReference type="Proteomes" id="UP001165460">
    <property type="component" value="Unassembled WGS sequence"/>
</dbReference>
<dbReference type="RefSeq" id="WP_243362493.1">
    <property type="nucleotide sequence ID" value="NZ_JALGBH010000002.1"/>
</dbReference>
<comment type="caution">
    <text evidence="5">The sequence shown here is derived from an EMBL/GenBank/DDBJ whole genome shotgun (WGS) entry which is preliminary data.</text>
</comment>
<dbReference type="Gene3D" id="2.160.20.10">
    <property type="entry name" value="Single-stranded right-handed beta-helix, Pectin lyase-like"/>
    <property type="match status" value="2"/>
</dbReference>
<dbReference type="SMART" id="SM00710">
    <property type="entry name" value="PbH1"/>
    <property type="match status" value="9"/>
</dbReference>
<dbReference type="SUPFAM" id="SSF49373">
    <property type="entry name" value="Invasin/intimin cell-adhesion fragments"/>
    <property type="match status" value="4"/>
</dbReference>
<dbReference type="InterPro" id="IPR006626">
    <property type="entry name" value="PbH1"/>
</dbReference>
<proteinExistence type="predicted"/>
<dbReference type="NCBIfam" id="TIGR04183">
    <property type="entry name" value="Por_Secre_tail"/>
    <property type="match status" value="1"/>
</dbReference>
<dbReference type="InterPro" id="IPR013320">
    <property type="entry name" value="ConA-like_dom_sf"/>
</dbReference>
<keyword evidence="6" id="KW-1185">Reference proteome</keyword>
<dbReference type="Pfam" id="PF13385">
    <property type="entry name" value="Laminin_G_3"/>
    <property type="match status" value="1"/>
</dbReference>
<feature type="domain" description="LamG-like jellyroll fold" evidence="4">
    <location>
        <begin position="47"/>
        <end position="172"/>
    </location>
</feature>
<dbReference type="Gene3D" id="3.30.210.10">
    <property type="entry name" value="DNA polymerase, thumb domain"/>
    <property type="match status" value="2"/>
</dbReference>
<dbReference type="SUPFAM" id="SSF49899">
    <property type="entry name" value="Concanavalin A-like lectins/glucanases"/>
    <property type="match status" value="1"/>
</dbReference>
<organism evidence="5 6">
    <name type="scientific">Pedobacter montanisoli</name>
    <dbReference type="NCBI Taxonomy" id="2923277"/>
    <lineage>
        <taxon>Bacteria</taxon>
        <taxon>Pseudomonadati</taxon>
        <taxon>Bacteroidota</taxon>
        <taxon>Sphingobacteriia</taxon>
        <taxon>Sphingobacteriales</taxon>
        <taxon>Sphingobacteriaceae</taxon>
        <taxon>Pedobacter</taxon>
    </lineage>
</organism>
<dbReference type="InterPro" id="IPR011050">
    <property type="entry name" value="Pectin_lyase_fold/virulence"/>
</dbReference>
<dbReference type="InterPro" id="IPR008964">
    <property type="entry name" value="Invasin/intimin_cell_adhesion"/>
</dbReference>
<evidence type="ECO:0000313" key="6">
    <source>
        <dbReference type="Proteomes" id="UP001165460"/>
    </source>
</evidence>
<dbReference type="EMBL" id="JALGBH010000002">
    <property type="protein sequence ID" value="MCJ0743347.1"/>
    <property type="molecule type" value="Genomic_DNA"/>
</dbReference>
<dbReference type="Gene3D" id="2.60.40.1080">
    <property type="match status" value="4"/>
</dbReference>
<evidence type="ECO:0000256" key="1">
    <source>
        <dbReference type="ARBA" id="ARBA00022729"/>
    </source>
</evidence>
<dbReference type="Pfam" id="PF18676">
    <property type="entry name" value="MBG_2"/>
    <property type="match status" value="2"/>
</dbReference>
<evidence type="ECO:0000259" key="4">
    <source>
        <dbReference type="SMART" id="SM00560"/>
    </source>
</evidence>
<feature type="signal peptide" evidence="3">
    <location>
        <begin position="1"/>
        <end position="24"/>
    </location>
</feature>
<dbReference type="InterPro" id="IPR006558">
    <property type="entry name" value="LamG-like"/>
</dbReference>
<keyword evidence="1 3" id="KW-0732">Signal</keyword>
<dbReference type="InterPro" id="IPR037160">
    <property type="entry name" value="DNA_Pol_thumb_sf"/>
</dbReference>
<dbReference type="SUPFAM" id="SSF51126">
    <property type="entry name" value="Pectin lyase-like"/>
    <property type="match status" value="3"/>
</dbReference>
<dbReference type="InterPro" id="IPR026444">
    <property type="entry name" value="Secre_tail"/>
</dbReference>
<name>A0ABS9ZYI2_9SPHI</name>
<protein>
    <submittedName>
        <fullName evidence="5">T9SS type A sorting domain-containing protein</fullName>
    </submittedName>
</protein>
<evidence type="ECO:0000313" key="5">
    <source>
        <dbReference type="EMBL" id="MCJ0743347.1"/>
    </source>
</evidence>
<dbReference type="NCBIfam" id="NF041518">
    <property type="entry name" value="choice_anch_Q"/>
    <property type="match status" value="2"/>
</dbReference>
<dbReference type="InterPro" id="IPR041286">
    <property type="entry name" value="MBG_2"/>
</dbReference>